<accession>A0A3D8IA90</accession>
<organism evidence="2 3">
    <name type="scientific">Helicobacter didelphidarum</name>
    <dbReference type="NCBI Taxonomy" id="2040648"/>
    <lineage>
        <taxon>Bacteria</taxon>
        <taxon>Pseudomonadati</taxon>
        <taxon>Campylobacterota</taxon>
        <taxon>Epsilonproteobacteria</taxon>
        <taxon>Campylobacterales</taxon>
        <taxon>Helicobacteraceae</taxon>
        <taxon>Helicobacter</taxon>
    </lineage>
</organism>
<keyword evidence="1" id="KW-0472">Membrane</keyword>
<dbReference type="OrthoDB" id="5326079at2"/>
<dbReference type="EMBL" id="NXLQ01000054">
    <property type="protein sequence ID" value="RDU61441.1"/>
    <property type="molecule type" value="Genomic_DNA"/>
</dbReference>
<proteinExistence type="predicted"/>
<gene>
    <name evidence="2" type="ORF">CQA53_10135</name>
</gene>
<keyword evidence="1" id="KW-0812">Transmembrane</keyword>
<evidence type="ECO:0000313" key="2">
    <source>
        <dbReference type="EMBL" id="RDU61441.1"/>
    </source>
</evidence>
<dbReference type="AlphaFoldDB" id="A0A3D8IA90"/>
<evidence type="ECO:0000256" key="1">
    <source>
        <dbReference type="SAM" id="Phobius"/>
    </source>
</evidence>
<name>A0A3D8IA90_9HELI</name>
<reference evidence="2 3" key="1">
    <citation type="submission" date="2018-04" db="EMBL/GenBank/DDBJ databases">
        <title>Novel Campyloabacter and Helicobacter Species and Strains.</title>
        <authorList>
            <person name="Mannion A.J."/>
            <person name="Shen Z."/>
            <person name="Fox J.G."/>
        </authorList>
    </citation>
    <scope>NUCLEOTIDE SEQUENCE [LARGE SCALE GENOMIC DNA]</scope>
    <source>
        <strain evidence="2 3">MIT 17-337</strain>
    </source>
</reference>
<dbReference type="RefSeq" id="WP_115543857.1">
    <property type="nucleotide sequence ID" value="NZ_NXLQ01000054.1"/>
</dbReference>
<dbReference type="Proteomes" id="UP000256379">
    <property type="component" value="Unassembled WGS sequence"/>
</dbReference>
<protein>
    <submittedName>
        <fullName evidence="2">Uncharacterized protein</fullName>
    </submittedName>
</protein>
<sequence length="169" mass="20311">MRMIYLIIGILIVVLFNGCVNLMYFDPQYYKYRKLFYKESGTYIYDEKLYKEAENLRKKNGGMYVFVDFTPLLSNGYELMIDMDKASTQPRQIDSRIRTNDYLEHYFIDSQGKRHIISYRKGFYFRYYGLWLDGDEGGGFHWHTTNYFDNGSSANTFILKDNKWQQVEN</sequence>
<keyword evidence="3" id="KW-1185">Reference proteome</keyword>
<evidence type="ECO:0000313" key="3">
    <source>
        <dbReference type="Proteomes" id="UP000256379"/>
    </source>
</evidence>
<comment type="caution">
    <text evidence="2">The sequence shown here is derived from an EMBL/GenBank/DDBJ whole genome shotgun (WGS) entry which is preliminary data.</text>
</comment>
<keyword evidence="1" id="KW-1133">Transmembrane helix</keyword>
<feature type="transmembrane region" description="Helical" evidence="1">
    <location>
        <begin position="6"/>
        <end position="25"/>
    </location>
</feature>